<keyword evidence="6" id="KW-1185">Reference proteome</keyword>
<dbReference type="InParanoid" id="B0X4C2"/>
<dbReference type="InterPro" id="IPR011009">
    <property type="entry name" value="Kinase-like_dom_sf"/>
</dbReference>
<dbReference type="EnsemblMetazoa" id="CPIJ013942-RA">
    <property type="protein sequence ID" value="CPIJ013942-PA"/>
    <property type="gene ID" value="CPIJ013942"/>
</dbReference>
<dbReference type="SMART" id="SM00220">
    <property type="entry name" value="S_TKc"/>
    <property type="match status" value="1"/>
</dbReference>
<dbReference type="InterPro" id="IPR007330">
    <property type="entry name" value="MIT_dom"/>
</dbReference>
<dbReference type="Proteomes" id="UP000002320">
    <property type="component" value="Unassembled WGS sequence"/>
</dbReference>
<dbReference type="InterPro" id="IPR001683">
    <property type="entry name" value="PX_dom"/>
</dbReference>
<sequence length="680" mass="76500">MEPVKKIPDWVHSFSVSETRKHKGYTIYRITSIVFPRYLPEALSSVTLWKRFSDVKQLYKDLVRRHRDRHLPGTVPELAERTYFKRFDARIIEERRQYVLRLLEFAGREPVLYQSYAFVKFFERGISPEGSPQKGAGGNIAEICGNLAIPVPDEIVLIDPSRDDGEVGSGGEDDVVSVGGSMVDSMLSQSSSAQSGGEPVSGVLEEPVDEVDSLDYIVEAAMVFSRAAQAEANGRYKEAFDEYKAGIDRLLTGAKTDANAARKKMAKEKTCKYVTRAEEIYEKYLLHQEDDAILQLSPICLDDPSSPIQLLERPLNYLSRYKVVRVLEGRVMQVQDVTDRKFYVMKGIRKPAGGFSQASSLPYNVPYMVPLVAYFQSESSVFLLLKLVAGGKLWDYIASYRKSDEFTPPTSEDSAEQGNVDHTPPPTYIPSFDALSKDMDVSDLVSCSQQLLRAVSQTIEQSDQQQPRNDLLEREGGKLLAAAVPKRPHIDTSQLELRTAAEKAAQPDQLPEGCVKQWISELIIAVDNLHFNGIVCGDLTMDNLLLGPEGQLLLTYFYRKERFPDAATLATELRPEAVQQLYVAPERPLQPCSDYWSIGVILFEMLTRRSFLACHPAGVFCYLDVQYPDAVDISDEARQLLDGLLQPLPENRFDFKEIIASAFFHTIDWSEVKRRGQQSA</sequence>
<evidence type="ECO:0000259" key="3">
    <source>
        <dbReference type="PROSITE" id="PS50195"/>
    </source>
</evidence>
<dbReference type="InterPro" id="IPR036871">
    <property type="entry name" value="PX_dom_sf"/>
</dbReference>
<dbReference type="PROSITE" id="PS50195">
    <property type="entry name" value="PX"/>
    <property type="match status" value="1"/>
</dbReference>
<accession>B0X4C2</accession>
<dbReference type="InterPro" id="IPR051866">
    <property type="entry name" value="Intracell_Sig-Traffick_Protein"/>
</dbReference>
<feature type="domain" description="Protein kinase" evidence="2">
    <location>
        <begin position="317"/>
        <end position="664"/>
    </location>
</feature>
<dbReference type="eggNOG" id="KOG0603">
    <property type="taxonomic scope" value="Eukaryota"/>
</dbReference>
<dbReference type="KEGG" id="cqu:CpipJ_CPIJ013942"/>
<dbReference type="SUPFAM" id="SSF64268">
    <property type="entry name" value="PX domain"/>
    <property type="match status" value="1"/>
</dbReference>
<evidence type="ECO:0008006" key="7">
    <source>
        <dbReference type="Google" id="ProtNLM"/>
    </source>
</evidence>
<feature type="domain" description="PX" evidence="3">
    <location>
        <begin position="6"/>
        <end position="129"/>
    </location>
</feature>
<dbReference type="CDD" id="cd02677">
    <property type="entry name" value="MIT_SNX15"/>
    <property type="match status" value="1"/>
</dbReference>
<dbReference type="OrthoDB" id="1278353at2759"/>
<protein>
    <recommendedName>
        <fullName evidence="7">Ribosomal protein S6 kinase delta-1</fullName>
    </recommendedName>
</protein>
<dbReference type="FunCoup" id="B0X4C2">
    <property type="interactions" value="1289"/>
</dbReference>
<dbReference type="InterPro" id="IPR000719">
    <property type="entry name" value="Prot_kinase_dom"/>
</dbReference>
<evidence type="ECO:0000313" key="4">
    <source>
        <dbReference type="EMBL" id="EDS40275.1"/>
    </source>
</evidence>
<dbReference type="Pfam" id="PF04212">
    <property type="entry name" value="MIT"/>
    <property type="match status" value="1"/>
</dbReference>
<dbReference type="SMART" id="SM00745">
    <property type="entry name" value="MIT"/>
    <property type="match status" value="1"/>
</dbReference>
<proteinExistence type="predicted"/>
<dbReference type="Pfam" id="PF00787">
    <property type="entry name" value="PX"/>
    <property type="match status" value="1"/>
</dbReference>
<dbReference type="OMA" id="TFRSDWW"/>
<dbReference type="CDD" id="cd06881">
    <property type="entry name" value="PX_SNX15_like"/>
    <property type="match status" value="1"/>
</dbReference>
<dbReference type="VEuPathDB" id="VectorBase:CQUJHB001848"/>
<name>B0X4C2_CULQU</name>
<reference evidence="5" key="2">
    <citation type="submission" date="2021-02" db="UniProtKB">
        <authorList>
            <consortium name="EnsemblMetazoa"/>
        </authorList>
    </citation>
    <scope>IDENTIFICATION</scope>
    <source>
        <strain evidence="5">JHB</strain>
    </source>
</reference>
<dbReference type="VEuPathDB" id="VectorBase:CPIJ013942"/>
<feature type="region of interest" description="Disordered" evidence="1">
    <location>
        <begin position="405"/>
        <end position="425"/>
    </location>
</feature>
<dbReference type="AlphaFoldDB" id="B0X4C2"/>
<dbReference type="GO" id="GO:0004672">
    <property type="term" value="F:protein kinase activity"/>
    <property type="evidence" value="ECO:0007669"/>
    <property type="project" value="InterPro"/>
</dbReference>
<dbReference type="GO" id="GO:0035091">
    <property type="term" value="F:phosphatidylinositol binding"/>
    <property type="evidence" value="ECO:0007669"/>
    <property type="project" value="InterPro"/>
</dbReference>
<dbReference type="Gene3D" id="1.20.58.80">
    <property type="entry name" value="Phosphotransferase system, lactose/cellobiose-type IIA subunit"/>
    <property type="match status" value="1"/>
</dbReference>
<organism>
    <name type="scientific">Culex quinquefasciatus</name>
    <name type="common">Southern house mosquito</name>
    <name type="synonym">Culex pungens</name>
    <dbReference type="NCBI Taxonomy" id="7176"/>
    <lineage>
        <taxon>Eukaryota</taxon>
        <taxon>Metazoa</taxon>
        <taxon>Ecdysozoa</taxon>
        <taxon>Arthropoda</taxon>
        <taxon>Hexapoda</taxon>
        <taxon>Insecta</taxon>
        <taxon>Pterygota</taxon>
        <taxon>Neoptera</taxon>
        <taxon>Endopterygota</taxon>
        <taxon>Diptera</taxon>
        <taxon>Nematocera</taxon>
        <taxon>Culicoidea</taxon>
        <taxon>Culicidae</taxon>
        <taxon>Culicinae</taxon>
        <taxon>Culicini</taxon>
        <taxon>Culex</taxon>
        <taxon>Culex</taxon>
    </lineage>
</organism>
<dbReference type="Pfam" id="PF00069">
    <property type="entry name" value="Pkinase"/>
    <property type="match status" value="1"/>
</dbReference>
<gene>
    <name evidence="5" type="primary">6047440</name>
    <name evidence="4" type="ORF">CpipJ_CPIJ013942</name>
</gene>
<reference evidence="4" key="1">
    <citation type="submission" date="2007-03" db="EMBL/GenBank/DDBJ databases">
        <title>Annotation of Culex pipiens quinquefasciatus.</title>
        <authorList>
            <consortium name="The Broad Institute Genome Sequencing Platform"/>
            <person name="Atkinson P.W."/>
            <person name="Hemingway J."/>
            <person name="Christensen B.M."/>
            <person name="Higgs S."/>
            <person name="Kodira C."/>
            <person name="Hannick L."/>
            <person name="Megy K."/>
            <person name="O'Leary S."/>
            <person name="Pearson M."/>
            <person name="Haas B.J."/>
            <person name="Mauceli E."/>
            <person name="Wortman J.R."/>
            <person name="Lee N.H."/>
            <person name="Guigo R."/>
            <person name="Stanke M."/>
            <person name="Alvarado L."/>
            <person name="Amedeo P."/>
            <person name="Antoine C.H."/>
            <person name="Arensburger P."/>
            <person name="Bidwell S.L."/>
            <person name="Crawford M."/>
            <person name="Camaro F."/>
            <person name="Devon K."/>
            <person name="Engels R."/>
            <person name="Hammond M."/>
            <person name="Howarth C."/>
            <person name="Koehrsen M."/>
            <person name="Lawson D."/>
            <person name="Montgomery P."/>
            <person name="Nene V."/>
            <person name="Nusbaum C."/>
            <person name="Puiu D."/>
            <person name="Romero-Severson J."/>
            <person name="Severson D.W."/>
            <person name="Shumway M."/>
            <person name="Sisk P."/>
            <person name="Stolte C."/>
            <person name="Zeng Q."/>
            <person name="Eisenstadt E."/>
            <person name="Fraser-Liggett C."/>
            <person name="Strausberg R."/>
            <person name="Galagan J."/>
            <person name="Birren B."/>
            <person name="Collins F.H."/>
        </authorList>
    </citation>
    <scope>NUCLEOTIDE SEQUENCE [LARGE SCALE GENOMIC DNA]</scope>
    <source>
        <strain evidence="4">JHB</strain>
    </source>
</reference>
<dbReference type="SUPFAM" id="SSF116846">
    <property type="entry name" value="MIT domain"/>
    <property type="match status" value="1"/>
</dbReference>
<dbReference type="PANTHER" id="PTHR15508:SF8">
    <property type="entry name" value="LD24550P"/>
    <property type="match status" value="1"/>
</dbReference>
<evidence type="ECO:0000313" key="5">
    <source>
        <dbReference type="EnsemblMetazoa" id="CPIJ013942-PA"/>
    </source>
</evidence>
<dbReference type="GO" id="GO:0005524">
    <property type="term" value="F:ATP binding"/>
    <property type="evidence" value="ECO:0007669"/>
    <property type="project" value="InterPro"/>
</dbReference>
<dbReference type="STRING" id="7176.B0X4C2"/>
<dbReference type="PANTHER" id="PTHR15508">
    <property type="entry name" value="RIBOSOMAL PROTEIN S6 KINASE"/>
    <property type="match status" value="1"/>
</dbReference>
<dbReference type="PROSITE" id="PS50011">
    <property type="entry name" value="PROTEIN_KINASE_DOM"/>
    <property type="match status" value="1"/>
</dbReference>
<dbReference type="InterPro" id="IPR036181">
    <property type="entry name" value="MIT_dom_sf"/>
</dbReference>
<dbReference type="Gene3D" id="3.30.1520.10">
    <property type="entry name" value="Phox-like domain"/>
    <property type="match status" value="1"/>
</dbReference>
<evidence type="ECO:0000256" key="1">
    <source>
        <dbReference type="SAM" id="MobiDB-lite"/>
    </source>
</evidence>
<evidence type="ECO:0000259" key="2">
    <source>
        <dbReference type="PROSITE" id="PS50011"/>
    </source>
</evidence>
<dbReference type="SUPFAM" id="SSF56112">
    <property type="entry name" value="Protein kinase-like (PK-like)"/>
    <property type="match status" value="1"/>
</dbReference>
<dbReference type="eggNOG" id="KOG2101">
    <property type="taxonomic scope" value="Eukaryota"/>
</dbReference>
<dbReference type="Gene3D" id="1.10.510.10">
    <property type="entry name" value="Transferase(Phosphotransferase) domain 1"/>
    <property type="match status" value="1"/>
</dbReference>
<dbReference type="EMBL" id="DS232337">
    <property type="protein sequence ID" value="EDS40275.1"/>
    <property type="molecule type" value="Genomic_DNA"/>
</dbReference>
<dbReference type="HOGENOM" id="CLU_014272_1_0_1"/>
<evidence type="ECO:0000313" key="6">
    <source>
        <dbReference type="Proteomes" id="UP000002320"/>
    </source>
</evidence>